<keyword evidence="5 7" id="KW-0804">Transcription</keyword>
<evidence type="ECO:0000256" key="6">
    <source>
        <dbReference type="ARBA" id="ARBA00048552"/>
    </source>
</evidence>
<dbReference type="InterPro" id="IPR007080">
    <property type="entry name" value="RNA_pol_Rpb1_1"/>
</dbReference>
<evidence type="ECO:0000256" key="4">
    <source>
        <dbReference type="ARBA" id="ARBA00022695"/>
    </source>
</evidence>
<name>A0A1W0E754_9MICR</name>
<dbReference type="SMART" id="SM00663">
    <property type="entry name" value="RPOLA_N"/>
    <property type="match status" value="1"/>
</dbReference>
<evidence type="ECO:0000256" key="2">
    <source>
        <dbReference type="ARBA" id="ARBA00022478"/>
    </source>
</evidence>
<comment type="caution">
    <text evidence="9">The sequence shown here is derived from an EMBL/GenBank/DDBJ whole genome shotgun (WGS) entry which is preliminary data.</text>
</comment>
<dbReference type="Gene3D" id="1.10.150.390">
    <property type="match status" value="1"/>
</dbReference>
<dbReference type="GO" id="GO:0006384">
    <property type="term" value="P:transcription initiation at RNA polymerase III promoter"/>
    <property type="evidence" value="ECO:0007669"/>
    <property type="project" value="EnsemblFungi"/>
</dbReference>
<keyword evidence="4 7" id="KW-0548">Nucleotidyltransferase</keyword>
<dbReference type="Pfam" id="PF04998">
    <property type="entry name" value="RNA_pol_Rpb1_5"/>
    <property type="match status" value="1"/>
</dbReference>
<evidence type="ECO:0000259" key="8">
    <source>
        <dbReference type="SMART" id="SM00663"/>
    </source>
</evidence>
<dbReference type="SUPFAM" id="SSF64484">
    <property type="entry name" value="beta and beta-prime subunits of DNA dependent RNA-polymerase"/>
    <property type="match status" value="1"/>
</dbReference>
<dbReference type="Gene3D" id="6.20.50.80">
    <property type="match status" value="1"/>
</dbReference>
<dbReference type="GO" id="GO:0003677">
    <property type="term" value="F:DNA binding"/>
    <property type="evidence" value="ECO:0007669"/>
    <property type="project" value="InterPro"/>
</dbReference>
<dbReference type="GO" id="GO:0005666">
    <property type="term" value="C:RNA polymerase III complex"/>
    <property type="evidence" value="ECO:0007669"/>
    <property type="project" value="EnsemblFungi"/>
</dbReference>
<dbReference type="OrthoDB" id="270392at2759"/>
<dbReference type="InterPro" id="IPR042102">
    <property type="entry name" value="RNA_pol_Rpb1_3_sf"/>
</dbReference>
<dbReference type="InterPro" id="IPR007081">
    <property type="entry name" value="RNA_pol_Rpb1_5"/>
</dbReference>
<evidence type="ECO:0000256" key="3">
    <source>
        <dbReference type="ARBA" id="ARBA00022679"/>
    </source>
</evidence>
<dbReference type="Proteomes" id="UP000192758">
    <property type="component" value="Unassembled WGS sequence"/>
</dbReference>
<dbReference type="InterPro" id="IPR007083">
    <property type="entry name" value="RNA_pol_Rpb1_4"/>
</dbReference>
<dbReference type="Pfam" id="PF00623">
    <property type="entry name" value="RNA_pol_Rpb1_2"/>
    <property type="match status" value="1"/>
</dbReference>
<dbReference type="Gene3D" id="1.10.132.30">
    <property type="match status" value="1"/>
</dbReference>
<keyword evidence="10" id="KW-1185">Reference proteome</keyword>
<dbReference type="Pfam" id="PF04983">
    <property type="entry name" value="RNA_pol_Rpb1_3"/>
    <property type="match status" value="1"/>
</dbReference>
<feature type="domain" description="RNA polymerase N-terminal" evidence="8">
    <location>
        <begin position="247"/>
        <end position="602"/>
    </location>
</feature>
<comment type="function">
    <text evidence="7">DNA-dependent RNA polymerase catalyzes the transcription of DNA into RNA using the four ribonucleoside triphosphates as substrates.</text>
</comment>
<dbReference type="PANTHER" id="PTHR19376:SF32">
    <property type="entry name" value="DNA-DIRECTED RNA POLYMERASE III SUBUNIT RPC1"/>
    <property type="match status" value="1"/>
</dbReference>
<dbReference type="Gene3D" id="1.10.274.100">
    <property type="entry name" value="RNA polymerase Rpb1, domain 3"/>
    <property type="match status" value="1"/>
</dbReference>
<dbReference type="GO" id="GO:0003899">
    <property type="term" value="F:DNA-directed RNA polymerase activity"/>
    <property type="evidence" value="ECO:0007669"/>
    <property type="project" value="UniProtKB-EC"/>
</dbReference>
<comment type="catalytic activity">
    <reaction evidence="6 7">
        <text>RNA(n) + a ribonucleoside 5'-triphosphate = RNA(n+1) + diphosphate</text>
        <dbReference type="Rhea" id="RHEA:21248"/>
        <dbReference type="Rhea" id="RHEA-COMP:14527"/>
        <dbReference type="Rhea" id="RHEA-COMP:17342"/>
        <dbReference type="ChEBI" id="CHEBI:33019"/>
        <dbReference type="ChEBI" id="CHEBI:61557"/>
        <dbReference type="ChEBI" id="CHEBI:140395"/>
        <dbReference type="EC" id="2.7.7.6"/>
    </reaction>
</comment>
<dbReference type="InterPro" id="IPR000722">
    <property type="entry name" value="RNA_pol_asu"/>
</dbReference>
<dbReference type="Pfam" id="PF04997">
    <property type="entry name" value="RNA_pol_Rpb1_1"/>
    <property type="match status" value="1"/>
</dbReference>
<dbReference type="Gene3D" id="3.30.1490.180">
    <property type="entry name" value="RNA polymerase ii"/>
    <property type="match status" value="1"/>
</dbReference>
<gene>
    <name evidence="9" type="primary">RPO31</name>
    <name evidence="9" type="ORF">EHP00_1959</name>
</gene>
<sequence>MTDDYAIDKIEFKLITDGDINKMAVVDISNKLIHDVESRKPLAGGVLDLRLGVSTADNTCQTCKGGMAECPGHWGRIKLTLPLFHVSLIKETMLVLSCICKKCSSILLDKNINNNNLYSNINNDNNTNLYNNINNDNNLYSNEYINNIRELCKKQKYCYKCKSIQGSIKKGNGFKIFHYYKNTTINSNNNNLSNNNNNNILNNTSNNNTSNNTNNMITDELNPLTVLNLFNNISDDDKLLLGATNCISYLIQTLLVPPSCIRPSVDMKEEGFNEDDLTVKLSEIVNCNNLLEESIRKGASLNSISDDWDYLNIQVATYINADLPGIITSINSNTSSNTSNSKGKIRSLTHRIKGKQGRFRMNLSGKRVDFSGRTVISPDPNLSVEEVGIPMEICRELTVPEKVNRYNREYLQRIVDEDRANYIIREKNTTTTNNTNNILNSNISNNTNNILNTNISNNTNNILNNNTNISNNTNNNKFKIFLKYAKSHKVRLLRIGDIVERHLMDGDTVLFNRQPSLHRMSIMAHRVKTHSHRTLRFNVSVCAPYNADFDGDEMNIHVPQTKEAAAEAQELMGVRHNIRTVKSDEPLISPTQDIITGMYMLTQIDKYFTRQEYNDIIIHITNSNSNIYNSNNLYNSNIIPSISYNNINLYTGKQIVEYILYNIPIDKFISKNRKNELFMIVKNRYVCGTMDKNIIGGENKNTSIIEYILNNTNTDILNNTNNNTNLYNNTDILNNNILNNNNNILNNILNNNILLSNKDMCIMFINNISKISVRYLMEIGFSIGLDDIEMTNKVLDKKNILYNDIIDNILNNTDSTDILNNSNITTLLNKVREECGIYCINNLSRYNAAVVMSDCGSKGSKINVGQMVACVGQQVVQGKRIKGGMVGRTLPHSMILYNNNIYNDNNSNILYNDNIHNVIIDNIIFGGFVYNSFYSGLNAHEFFFHAVSGREGLVDTAVKTAETGYMQRRLMKSLEDLSVKYDGTVRNSHNNIISYTYDNIHNNNIYDNINNSNLYNSNLYNNIYNSKIDNNNNLYNIAAGAITAQSIGEPGTQMTLKTFHFAGVASMNITQGVPRLKEIINATPCISTPVVSITNIAHEEAMLLRNSIERKYLYEIIEKIEYNINTYDNIYNNLLYDNILYNNINSINNILYNNSNILYNNINSNNINSNNNLFYHIKLYLLYNNIYNYTDIYNTIINSSIFIDHNILYNINNNVIDIIYKYNTYTYNNIKNMILNIKVKGYDKVNKVIIKEITNSNNTNNSYNNKLNNNNLNNNNSKYNMFISSNDNLLNIFNNLYSNNHINSIITSNSILEVYRVLGIEAGRACIVREIKETMSSHGIEISDRHIQILADTMCSSGEVAGITRHGMKSKEKSTLMLASFEQSSDFLFSAAVEERVNKVRGVSECVILGKRINIGTGEVEIITNI</sequence>
<dbReference type="VEuPathDB" id="MicrosporidiaDB:EHP00_1959"/>
<dbReference type="GO" id="GO:0000785">
    <property type="term" value="C:chromatin"/>
    <property type="evidence" value="ECO:0007669"/>
    <property type="project" value="EnsemblFungi"/>
</dbReference>
<dbReference type="Gene3D" id="2.40.40.20">
    <property type="match status" value="1"/>
</dbReference>
<protein>
    <recommendedName>
        <fullName evidence="7">DNA-directed RNA polymerase subunit</fullName>
        <ecNumber evidence="7">2.7.7.6</ecNumber>
    </recommendedName>
</protein>
<keyword evidence="2 7" id="KW-0240">DNA-directed RNA polymerase</keyword>
<dbReference type="PANTHER" id="PTHR19376">
    <property type="entry name" value="DNA-DIRECTED RNA POLYMERASE"/>
    <property type="match status" value="1"/>
</dbReference>
<evidence type="ECO:0000256" key="7">
    <source>
        <dbReference type="RuleBase" id="RU004279"/>
    </source>
</evidence>
<dbReference type="EMBL" id="MNPJ01000014">
    <property type="protein sequence ID" value="OQS54999.1"/>
    <property type="molecule type" value="Genomic_DNA"/>
</dbReference>
<dbReference type="InterPro" id="IPR038120">
    <property type="entry name" value="Rpb1_funnel_sf"/>
</dbReference>
<dbReference type="GO" id="GO:0006386">
    <property type="term" value="P:termination of RNA polymerase III transcription"/>
    <property type="evidence" value="ECO:0007669"/>
    <property type="project" value="EnsemblFungi"/>
</dbReference>
<keyword evidence="3 7" id="KW-0808">Transferase</keyword>
<proteinExistence type="inferred from homology"/>
<dbReference type="InterPro" id="IPR006592">
    <property type="entry name" value="RNA_pol_N"/>
</dbReference>
<accession>A0A1W0E754</accession>
<dbReference type="InterPro" id="IPR045867">
    <property type="entry name" value="DNA-dir_RpoC_beta_prime"/>
</dbReference>
<dbReference type="Gene3D" id="4.10.860.120">
    <property type="entry name" value="RNA polymerase II, clamp domain"/>
    <property type="match status" value="1"/>
</dbReference>
<dbReference type="GO" id="GO:0042797">
    <property type="term" value="P:tRNA transcription by RNA polymerase III"/>
    <property type="evidence" value="ECO:0007669"/>
    <property type="project" value="EnsemblFungi"/>
</dbReference>
<evidence type="ECO:0000313" key="9">
    <source>
        <dbReference type="EMBL" id="OQS54999.1"/>
    </source>
</evidence>
<dbReference type="InterPro" id="IPR044893">
    <property type="entry name" value="RNA_pol_Rpb1_clamp_domain"/>
</dbReference>
<evidence type="ECO:0000256" key="5">
    <source>
        <dbReference type="ARBA" id="ARBA00023163"/>
    </source>
</evidence>
<evidence type="ECO:0000313" key="10">
    <source>
        <dbReference type="Proteomes" id="UP000192758"/>
    </source>
</evidence>
<reference evidence="9 10" key="1">
    <citation type="journal article" date="2017" name="Environ. Microbiol.">
        <title>Decay of the glycolytic pathway and adaptation to intranuclear parasitism within Enterocytozoonidae microsporidia.</title>
        <authorList>
            <person name="Wiredu Boakye D."/>
            <person name="Jaroenlak P."/>
            <person name="Prachumwat A."/>
            <person name="Williams T.A."/>
            <person name="Bateman K.S."/>
            <person name="Itsathitphaisarn O."/>
            <person name="Sritunyalucksana K."/>
            <person name="Paszkiewicz K.H."/>
            <person name="Moore K.A."/>
            <person name="Stentiford G.D."/>
            <person name="Williams B.A."/>
        </authorList>
    </citation>
    <scope>NUCLEOTIDE SEQUENCE [LARGE SCALE GENOMIC DNA]</scope>
    <source>
        <strain evidence="9 10">TH1</strain>
    </source>
</reference>
<dbReference type="Gene3D" id="6.10.250.2940">
    <property type="match status" value="1"/>
</dbReference>
<dbReference type="FunFam" id="2.40.40.20:FF:000019">
    <property type="entry name" value="DNA-directed RNA polymerase II subunit RPB1"/>
    <property type="match status" value="1"/>
</dbReference>
<dbReference type="Pfam" id="PF05000">
    <property type="entry name" value="RNA_pol_Rpb1_4"/>
    <property type="match status" value="1"/>
</dbReference>
<organism evidence="9 10">
    <name type="scientific">Ecytonucleospora hepatopenaei</name>
    <dbReference type="NCBI Taxonomy" id="646526"/>
    <lineage>
        <taxon>Eukaryota</taxon>
        <taxon>Fungi</taxon>
        <taxon>Fungi incertae sedis</taxon>
        <taxon>Microsporidia</taxon>
        <taxon>Enterocytozoonidae</taxon>
        <taxon>Ecytonucleospora</taxon>
    </lineage>
</organism>
<evidence type="ECO:0000256" key="1">
    <source>
        <dbReference type="ARBA" id="ARBA00006460"/>
    </source>
</evidence>
<dbReference type="EC" id="2.7.7.6" evidence="7"/>
<comment type="similarity">
    <text evidence="1 7">Belongs to the RNA polymerase beta' chain family.</text>
</comment>
<dbReference type="InterPro" id="IPR007066">
    <property type="entry name" value="RNA_pol_Rpb1_3"/>
</dbReference>
<dbReference type="STRING" id="646526.A0A1W0E754"/>